<dbReference type="SUPFAM" id="SSF56219">
    <property type="entry name" value="DNase I-like"/>
    <property type="match status" value="1"/>
</dbReference>
<dbReference type="RefSeq" id="WP_264140396.1">
    <property type="nucleotide sequence ID" value="NZ_JAOYOD010000001.1"/>
</dbReference>
<evidence type="ECO:0000313" key="3">
    <source>
        <dbReference type="Proteomes" id="UP001300692"/>
    </source>
</evidence>
<gene>
    <name evidence="2" type="ORF">N7U62_00015</name>
</gene>
<name>A0ABT3CNJ5_9BACT</name>
<dbReference type="PANTHER" id="PTHR14859">
    <property type="entry name" value="CALCOFLUOR WHITE HYPERSENSITIVE PROTEIN PRECURSOR"/>
    <property type="match status" value="1"/>
</dbReference>
<evidence type="ECO:0000259" key="1">
    <source>
        <dbReference type="Pfam" id="PF03372"/>
    </source>
</evidence>
<keyword evidence="2" id="KW-0255">Endonuclease</keyword>
<organism evidence="2 3">
    <name type="scientific">Reichenbachiella ulvae</name>
    <dbReference type="NCBI Taxonomy" id="2980104"/>
    <lineage>
        <taxon>Bacteria</taxon>
        <taxon>Pseudomonadati</taxon>
        <taxon>Bacteroidota</taxon>
        <taxon>Cytophagia</taxon>
        <taxon>Cytophagales</taxon>
        <taxon>Reichenbachiellaceae</taxon>
        <taxon>Reichenbachiella</taxon>
    </lineage>
</organism>
<dbReference type="Proteomes" id="UP001300692">
    <property type="component" value="Unassembled WGS sequence"/>
</dbReference>
<evidence type="ECO:0000313" key="2">
    <source>
        <dbReference type="EMBL" id="MCV9385020.1"/>
    </source>
</evidence>
<keyword evidence="2" id="KW-0378">Hydrolase</keyword>
<comment type="caution">
    <text evidence="2">The sequence shown here is derived from an EMBL/GenBank/DDBJ whole genome shotgun (WGS) entry which is preliminary data.</text>
</comment>
<reference evidence="2 3" key="1">
    <citation type="submission" date="2022-10" db="EMBL/GenBank/DDBJ databases">
        <title>Comparative genomics and taxonomic characterization of three novel marine species of genus Reichenbachiella exhibiting antioxidant and polysaccharide degradation activities.</title>
        <authorList>
            <person name="Muhammad N."/>
            <person name="Lee Y.-J."/>
            <person name="Ko J."/>
            <person name="Kim S.-G."/>
        </authorList>
    </citation>
    <scope>NUCLEOTIDE SEQUENCE [LARGE SCALE GENOMIC DNA]</scope>
    <source>
        <strain evidence="2 3">ABR2-5</strain>
    </source>
</reference>
<dbReference type="InterPro" id="IPR051916">
    <property type="entry name" value="GPI-anchor_lipid_remodeler"/>
</dbReference>
<dbReference type="GO" id="GO:0004519">
    <property type="term" value="F:endonuclease activity"/>
    <property type="evidence" value="ECO:0007669"/>
    <property type="project" value="UniProtKB-KW"/>
</dbReference>
<protein>
    <submittedName>
        <fullName evidence="2">Endonuclease/exonuclease/phosphatase family protein</fullName>
    </submittedName>
</protein>
<feature type="domain" description="Endonuclease/exonuclease/phosphatase" evidence="1">
    <location>
        <begin position="8"/>
        <end position="240"/>
    </location>
</feature>
<dbReference type="InterPro" id="IPR005135">
    <property type="entry name" value="Endo/exonuclease/phosphatase"/>
</dbReference>
<dbReference type="Gene3D" id="3.60.10.10">
    <property type="entry name" value="Endonuclease/exonuclease/phosphatase"/>
    <property type="match status" value="1"/>
</dbReference>
<dbReference type="EMBL" id="JAOYOD010000001">
    <property type="protein sequence ID" value="MCV9385020.1"/>
    <property type="molecule type" value="Genomic_DNA"/>
</dbReference>
<dbReference type="PANTHER" id="PTHR14859:SF15">
    <property type="entry name" value="ENDONUCLEASE_EXONUCLEASE_PHOSPHATASE DOMAIN-CONTAINING PROTEIN"/>
    <property type="match status" value="1"/>
</dbReference>
<accession>A0ABT3CNJ5</accession>
<dbReference type="CDD" id="cd09084">
    <property type="entry name" value="EEP-2"/>
    <property type="match status" value="1"/>
</dbReference>
<keyword evidence="2" id="KW-0540">Nuclease</keyword>
<dbReference type="Pfam" id="PF03372">
    <property type="entry name" value="Exo_endo_phos"/>
    <property type="match status" value="1"/>
</dbReference>
<keyword evidence="3" id="KW-1185">Reference proteome</keyword>
<proteinExistence type="predicted"/>
<dbReference type="InterPro" id="IPR036691">
    <property type="entry name" value="Endo/exonu/phosph_ase_sf"/>
</dbReference>
<sequence>MNLAVLDYNVSFFRVRNVFQEGYNDPYLNSDVLGVQNLCKDLNPDVICFQEFFNDQNSQIYNSITRFGELGYQYYLMSSPRHDNGLNRGLITFSRFPIVKAGIIVQSENRYNGAIYTDLKIKEDTIRLINVHLNSMELHLSRRGNRNILSYFYDTYTNTNRIKQNQLNTISAFIDNSDIPIIVVGDFNDNQYSYTYKQLASRFANGQKESGNGLGLTYYSKIPLLAFRIDHLFYSHSIRSMEFKTLSNFDYSEHKPIWAKLSVN</sequence>